<keyword evidence="2" id="KW-0342">GTP-binding</keyword>
<dbReference type="AlphaFoldDB" id="A0AB34GDB3"/>
<reference evidence="5 6" key="1">
    <citation type="submission" date="2022-11" db="EMBL/GenBank/DDBJ databases">
        <title>Whole genome sequence of Eschrichtius robustus ER-17-0199.</title>
        <authorList>
            <person name="Bruniche-Olsen A."/>
            <person name="Black A.N."/>
            <person name="Fields C.J."/>
            <person name="Walden K."/>
            <person name="Dewoody J.A."/>
        </authorList>
    </citation>
    <scope>NUCLEOTIDE SEQUENCE [LARGE SCALE GENOMIC DNA]</scope>
    <source>
        <strain evidence="5">ER-17-0199</strain>
        <tissue evidence="5">Blubber</tissue>
    </source>
</reference>
<dbReference type="InterPro" id="IPR027417">
    <property type="entry name" value="P-loop_NTPase"/>
</dbReference>
<dbReference type="GO" id="GO:0003924">
    <property type="term" value="F:GTPase activity"/>
    <property type="evidence" value="ECO:0007669"/>
    <property type="project" value="TreeGrafter"/>
</dbReference>
<evidence type="ECO:0000259" key="4">
    <source>
        <dbReference type="Pfam" id="PF01926"/>
    </source>
</evidence>
<dbReference type="InterPro" id="IPR023179">
    <property type="entry name" value="GTP-bd_ortho_bundle_sf"/>
</dbReference>
<evidence type="ECO:0000313" key="5">
    <source>
        <dbReference type="EMBL" id="KAJ8776800.1"/>
    </source>
</evidence>
<feature type="domain" description="G" evidence="4">
    <location>
        <begin position="253"/>
        <end position="324"/>
    </location>
</feature>
<dbReference type="Pfam" id="PF01926">
    <property type="entry name" value="MMR_HSR1"/>
    <property type="match status" value="1"/>
</dbReference>
<keyword evidence="6" id="KW-1185">Reference proteome</keyword>
<dbReference type="PANTHER" id="PTHR45782:SF4">
    <property type="entry name" value="MITOCHONDRIAL RIBOSOME-ASSOCIATED GTPASE 1"/>
    <property type="match status" value="1"/>
</dbReference>
<gene>
    <name evidence="5" type="ORF">J1605_015135</name>
</gene>
<accession>A0AB34GDB3</accession>
<dbReference type="CDD" id="cd01856">
    <property type="entry name" value="YlqF"/>
    <property type="match status" value="1"/>
</dbReference>
<name>A0AB34GDB3_ESCRO</name>
<feature type="region of interest" description="Disordered" evidence="3">
    <location>
        <begin position="1"/>
        <end position="21"/>
    </location>
</feature>
<dbReference type="GO" id="GO:0032543">
    <property type="term" value="P:mitochondrial translation"/>
    <property type="evidence" value="ECO:0007669"/>
    <property type="project" value="TreeGrafter"/>
</dbReference>
<comment type="caution">
    <text evidence="5">The sequence shown here is derived from an EMBL/GenBank/DDBJ whole genome shotgun (WGS) entry which is preliminary data.</text>
</comment>
<protein>
    <recommendedName>
        <fullName evidence="4">G domain-containing protein</fullName>
    </recommendedName>
</protein>
<dbReference type="FunFam" id="3.40.50.300:FF:000876">
    <property type="entry name" value="Mitochondrial GTPase 1"/>
    <property type="match status" value="1"/>
</dbReference>
<dbReference type="Gene3D" id="3.40.50.300">
    <property type="entry name" value="P-loop containing nucleotide triphosphate hydrolases"/>
    <property type="match status" value="1"/>
</dbReference>
<dbReference type="Proteomes" id="UP001159641">
    <property type="component" value="Unassembled WGS sequence"/>
</dbReference>
<dbReference type="GO" id="GO:0005739">
    <property type="term" value="C:mitochondrion"/>
    <property type="evidence" value="ECO:0007669"/>
    <property type="project" value="TreeGrafter"/>
</dbReference>
<dbReference type="PANTHER" id="PTHR45782">
    <property type="entry name" value="MITOCHONDRIAL RIBOSOME-ASSOCIATED GTPASE 1"/>
    <property type="match status" value="1"/>
</dbReference>
<organism evidence="5 6">
    <name type="scientific">Eschrichtius robustus</name>
    <name type="common">California gray whale</name>
    <name type="synonym">Eschrichtius gibbosus</name>
    <dbReference type="NCBI Taxonomy" id="9764"/>
    <lineage>
        <taxon>Eukaryota</taxon>
        <taxon>Metazoa</taxon>
        <taxon>Chordata</taxon>
        <taxon>Craniata</taxon>
        <taxon>Vertebrata</taxon>
        <taxon>Euteleostomi</taxon>
        <taxon>Mammalia</taxon>
        <taxon>Eutheria</taxon>
        <taxon>Laurasiatheria</taxon>
        <taxon>Artiodactyla</taxon>
        <taxon>Whippomorpha</taxon>
        <taxon>Cetacea</taxon>
        <taxon>Mysticeti</taxon>
        <taxon>Eschrichtiidae</taxon>
        <taxon>Eschrichtius</taxon>
    </lineage>
</organism>
<keyword evidence="1" id="KW-0547">Nucleotide-binding</keyword>
<sequence>MGCTAPISQLRKGQKPQDRPGEAVQLEASLWREVQELQRPGLHVAGMGPTGLAPTGLAPTSRGRVVRARAGRAAEAWSVGTLVRVAGPAEKSVDGAVRGAARRSGRGAMRLTARALCAAARAAWRESFPLDGRDVARWFPGHMAKGLKKMQSSLKLVDCIIEVHDARISFGRNPLFQETLGLKPHLLVLNKMDLADLKEQQKIIQHLEGEGLKNVIFTNCVKDENIKQIVPMVTELVGSSYRYHRGENLEYCIMVIGVPNVGKSSLINSLRRQHLRKGKATRVGGEPGITRAVMSRIQVCERPLMFLLDTPGVLAPRIQSVETGLKLALCGTVLDHLVGEETLADYLLYTLNRRQLLGCSSHPSPACPAGGPEHASVGKTAVRLRPAAWRHQCSLGSKLSVCRWPGCHRGTRASSGPGDDTAGSCSHSGRRAEGPSGGAGLGQLVVATRKAGVGEAPRYVQHYGLGEACDDIASVLKRVAVKLRKTQKVKVLTGTGDVNVVQPNYPAAARDFLRAFRSGVLGPVMLDQDLLQGPPAVEP</sequence>
<feature type="region of interest" description="Disordered" evidence="3">
    <location>
        <begin position="411"/>
        <end position="440"/>
    </location>
</feature>
<dbReference type="Gene3D" id="1.10.1580.10">
    <property type="match status" value="1"/>
</dbReference>
<dbReference type="InterPro" id="IPR006073">
    <property type="entry name" value="GTP-bd"/>
</dbReference>
<evidence type="ECO:0000256" key="3">
    <source>
        <dbReference type="SAM" id="MobiDB-lite"/>
    </source>
</evidence>
<dbReference type="SUPFAM" id="SSF52540">
    <property type="entry name" value="P-loop containing nucleoside triphosphate hydrolases"/>
    <property type="match status" value="1"/>
</dbReference>
<evidence type="ECO:0000313" key="6">
    <source>
        <dbReference type="Proteomes" id="UP001159641"/>
    </source>
</evidence>
<dbReference type="EMBL" id="JAIQCJ010002351">
    <property type="protein sequence ID" value="KAJ8776800.1"/>
    <property type="molecule type" value="Genomic_DNA"/>
</dbReference>
<evidence type="ECO:0000256" key="2">
    <source>
        <dbReference type="ARBA" id="ARBA00023134"/>
    </source>
</evidence>
<proteinExistence type="predicted"/>
<dbReference type="GO" id="GO:0005525">
    <property type="term" value="F:GTP binding"/>
    <property type="evidence" value="ECO:0007669"/>
    <property type="project" value="UniProtKB-KW"/>
</dbReference>
<evidence type="ECO:0000256" key="1">
    <source>
        <dbReference type="ARBA" id="ARBA00022741"/>
    </source>
</evidence>